<evidence type="ECO:0000313" key="14">
    <source>
        <dbReference type="EMBL" id="GHH88077.1"/>
    </source>
</evidence>
<dbReference type="Pfam" id="PF04073">
    <property type="entry name" value="tRNA_edit"/>
    <property type="match status" value="1"/>
</dbReference>
<keyword evidence="7 12" id="KW-0648">Protein biosynthesis</keyword>
<dbReference type="InterPro" id="IPR023717">
    <property type="entry name" value="Pro-tRNA-Synthase_IIa_type1"/>
</dbReference>
<evidence type="ECO:0000256" key="12">
    <source>
        <dbReference type="HAMAP-Rule" id="MF_01569"/>
    </source>
</evidence>
<keyword evidence="15" id="KW-1185">Reference proteome</keyword>
<dbReference type="PRINTS" id="PR01046">
    <property type="entry name" value="TRNASYNTHPRO"/>
</dbReference>
<comment type="domain">
    <text evidence="12">Consists of three domains: the N-terminal catalytic domain, the editing domain and the C-terminal anticodon-binding domain.</text>
</comment>
<keyword evidence="3 12" id="KW-0963">Cytoplasm</keyword>
<evidence type="ECO:0000259" key="13">
    <source>
        <dbReference type="PROSITE" id="PS50862"/>
    </source>
</evidence>
<keyword evidence="5 12" id="KW-0547">Nucleotide-binding</keyword>
<feature type="domain" description="Aminoacyl-transfer RNA synthetases class-II family profile" evidence="13">
    <location>
        <begin position="53"/>
        <end position="467"/>
    </location>
</feature>
<dbReference type="GO" id="GO:0005829">
    <property type="term" value="C:cytosol"/>
    <property type="evidence" value="ECO:0007669"/>
    <property type="project" value="TreeGrafter"/>
</dbReference>
<dbReference type="InterPro" id="IPR033730">
    <property type="entry name" value="ProRS_core_prok"/>
</dbReference>
<dbReference type="AlphaFoldDB" id="A0A919L8N3"/>
<evidence type="ECO:0000256" key="6">
    <source>
        <dbReference type="ARBA" id="ARBA00022840"/>
    </source>
</evidence>
<dbReference type="InterPro" id="IPR045864">
    <property type="entry name" value="aa-tRNA-synth_II/BPL/LPL"/>
</dbReference>
<dbReference type="Gene3D" id="3.40.50.800">
    <property type="entry name" value="Anticodon-binding domain"/>
    <property type="match status" value="1"/>
</dbReference>
<evidence type="ECO:0000256" key="5">
    <source>
        <dbReference type="ARBA" id="ARBA00022741"/>
    </source>
</evidence>
<dbReference type="HAMAP" id="MF_01569">
    <property type="entry name" value="Pro_tRNA_synth_type1"/>
    <property type="match status" value="1"/>
</dbReference>
<dbReference type="Pfam" id="PF00587">
    <property type="entry name" value="tRNA-synt_2b"/>
    <property type="match status" value="1"/>
</dbReference>
<dbReference type="GO" id="GO:0002161">
    <property type="term" value="F:aminoacyl-tRNA deacylase activity"/>
    <property type="evidence" value="ECO:0007669"/>
    <property type="project" value="InterPro"/>
</dbReference>
<dbReference type="EMBL" id="BNCD01000032">
    <property type="protein sequence ID" value="GHH88077.1"/>
    <property type="molecule type" value="Genomic_DNA"/>
</dbReference>
<dbReference type="PANTHER" id="PTHR42753">
    <property type="entry name" value="MITOCHONDRIAL RIBOSOME PROTEIN L39/PROLYL-TRNA LIGASE FAMILY MEMBER"/>
    <property type="match status" value="1"/>
</dbReference>
<organism evidence="14 15">
    <name type="scientific">Streptomyces sulfonofaciens</name>
    <dbReference type="NCBI Taxonomy" id="68272"/>
    <lineage>
        <taxon>Bacteria</taxon>
        <taxon>Bacillati</taxon>
        <taxon>Actinomycetota</taxon>
        <taxon>Actinomycetes</taxon>
        <taxon>Kitasatosporales</taxon>
        <taxon>Streptomycetaceae</taxon>
        <taxon>Streptomyces</taxon>
    </lineage>
</organism>
<evidence type="ECO:0000256" key="4">
    <source>
        <dbReference type="ARBA" id="ARBA00022598"/>
    </source>
</evidence>
<keyword evidence="4 12" id="KW-0436">Ligase</keyword>
<dbReference type="CDD" id="cd00779">
    <property type="entry name" value="ProRS_core_prok"/>
    <property type="match status" value="1"/>
</dbReference>
<reference evidence="14" key="1">
    <citation type="journal article" date="2014" name="Int. J. Syst. Evol. Microbiol.">
        <title>Complete genome sequence of Corynebacterium casei LMG S-19264T (=DSM 44701T), isolated from a smear-ripened cheese.</title>
        <authorList>
            <consortium name="US DOE Joint Genome Institute (JGI-PGF)"/>
            <person name="Walter F."/>
            <person name="Albersmeier A."/>
            <person name="Kalinowski J."/>
            <person name="Ruckert C."/>
        </authorList>
    </citation>
    <scope>NUCLEOTIDE SEQUENCE</scope>
    <source>
        <strain evidence="14">JCM 5069</strain>
    </source>
</reference>
<reference evidence="14" key="2">
    <citation type="submission" date="2020-09" db="EMBL/GenBank/DDBJ databases">
        <authorList>
            <person name="Sun Q."/>
            <person name="Ohkuma M."/>
        </authorList>
    </citation>
    <scope>NUCLEOTIDE SEQUENCE</scope>
    <source>
        <strain evidence="14">JCM 5069</strain>
    </source>
</reference>
<dbReference type="InterPro" id="IPR002316">
    <property type="entry name" value="Pro-tRNA-ligase_IIa"/>
</dbReference>
<dbReference type="FunFam" id="3.30.930.10:FF:000065">
    <property type="entry name" value="Proline--tRNA ligase"/>
    <property type="match status" value="1"/>
</dbReference>
<comment type="caution">
    <text evidence="14">The sequence shown here is derived from an EMBL/GenBank/DDBJ whole genome shotgun (WGS) entry which is preliminary data.</text>
</comment>
<evidence type="ECO:0000256" key="3">
    <source>
        <dbReference type="ARBA" id="ARBA00022490"/>
    </source>
</evidence>
<dbReference type="GO" id="GO:0004827">
    <property type="term" value="F:proline-tRNA ligase activity"/>
    <property type="evidence" value="ECO:0007669"/>
    <property type="project" value="UniProtKB-UniRule"/>
</dbReference>
<dbReference type="InterPro" id="IPR004154">
    <property type="entry name" value="Anticodon-bd"/>
</dbReference>
<evidence type="ECO:0000256" key="10">
    <source>
        <dbReference type="ARBA" id="ARBA00053664"/>
    </source>
</evidence>
<dbReference type="InterPro" id="IPR044140">
    <property type="entry name" value="ProRS_anticodon_short"/>
</dbReference>
<dbReference type="PANTHER" id="PTHR42753:SF2">
    <property type="entry name" value="PROLINE--TRNA LIGASE"/>
    <property type="match status" value="1"/>
</dbReference>
<dbReference type="InterPro" id="IPR004500">
    <property type="entry name" value="Pro-tRNA-synth_IIa_bac-type"/>
</dbReference>
<keyword evidence="8 12" id="KW-0030">Aminoacyl-tRNA synthetase</keyword>
<dbReference type="NCBIfam" id="TIGR00409">
    <property type="entry name" value="proS_fam_II"/>
    <property type="match status" value="1"/>
</dbReference>
<dbReference type="InterPro" id="IPR050062">
    <property type="entry name" value="Pro-tRNA_synthetase"/>
</dbReference>
<dbReference type="FunFam" id="3.30.930.10:FF:000066">
    <property type="entry name" value="Proline--tRNA ligase"/>
    <property type="match status" value="1"/>
</dbReference>
<dbReference type="Proteomes" id="UP000603708">
    <property type="component" value="Unassembled WGS sequence"/>
</dbReference>
<dbReference type="CDD" id="cd00861">
    <property type="entry name" value="ProRS_anticodon_short"/>
    <property type="match status" value="1"/>
</dbReference>
<dbReference type="GO" id="GO:0005524">
    <property type="term" value="F:ATP binding"/>
    <property type="evidence" value="ECO:0007669"/>
    <property type="project" value="UniProtKB-UniRule"/>
</dbReference>
<sequence length="567" mass="61213">MAQVQRMSRLMIKTLRDDPADAETLNHKLLVRAGYVRRNAAGIWSWLPIGKQVLENVARIVREEMDAIGAQEVLLPALLPREPYEVTGRWEEYGDLLFRLRDRKGGDYLLGPTHEEVFTQIVKDQCTSYKDLPVMIYQVQTKYRDEARPRAGVLRGREFLMKDSYSFDTSDEGLAESYALHRAAYQRIFDRLGFEYSIVSAVSGAMGGSQSEEFLAPAAAGEDTFVRCPSCGYAANTEAVTFKAPTVAAADHPAIEELDTPDTPTIETLAAHLGVPASATLKNLLVKVDGEIVAVGVPGDREVDLGKLGEHLAPAVVELVTAEDFEGRPDLVRGYVGPQGLDKVRYIADPRVAPGTAWITGANKPGTHAGNVVCGRDFDVDDYLDVVVVEEGDPCPVCGTGLTLARGIEIGHCFQLGRKYADAFQFDVLGENGKPVRVTMGSYGLGVSRAVAALAEQTADEQGLCWPREVAPADVHIVAAGKSLQTELALSVAERLGAAGVRVLVDDRAGVSPGVKFTDAELIGVPTILVAGRRAGEGVVELKDRRSGEREDVTVDEAVSRLTAQLG</sequence>
<dbReference type="PROSITE" id="PS50862">
    <property type="entry name" value="AA_TRNA_LIGASE_II"/>
    <property type="match status" value="1"/>
</dbReference>
<proteinExistence type="inferred from homology"/>
<evidence type="ECO:0000256" key="1">
    <source>
        <dbReference type="ARBA" id="ARBA00004496"/>
    </source>
</evidence>
<dbReference type="InterPro" id="IPR036621">
    <property type="entry name" value="Anticodon-bd_dom_sf"/>
</dbReference>
<evidence type="ECO:0000256" key="9">
    <source>
        <dbReference type="ARBA" id="ARBA00047671"/>
    </source>
</evidence>
<dbReference type="Gene3D" id="3.90.960.10">
    <property type="entry name" value="YbaK/aminoacyl-tRNA synthetase-associated domain"/>
    <property type="match status" value="1"/>
</dbReference>
<comment type="subcellular location">
    <subcellularLocation>
        <location evidence="1 12">Cytoplasm</location>
    </subcellularLocation>
</comment>
<dbReference type="InterPro" id="IPR006195">
    <property type="entry name" value="aa-tRNA-synth_II"/>
</dbReference>
<dbReference type="InterPro" id="IPR002314">
    <property type="entry name" value="aa-tRNA-synt_IIb"/>
</dbReference>
<protein>
    <recommendedName>
        <fullName evidence="12">Proline--tRNA ligase</fullName>
        <ecNumber evidence="12">6.1.1.15</ecNumber>
    </recommendedName>
    <alternativeName>
        <fullName evidence="12">Prolyl-tRNA synthetase</fullName>
        <shortName evidence="12">ProRS</shortName>
    </alternativeName>
</protein>
<dbReference type="Pfam" id="PF03129">
    <property type="entry name" value="HGTP_anticodon"/>
    <property type="match status" value="1"/>
</dbReference>
<comment type="similarity">
    <text evidence="11 12">Belongs to the class-II aminoacyl-tRNA synthetase family. ProS type 1 subfamily.</text>
</comment>
<comment type="function">
    <text evidence="10 12">Catalyzes the attachment of proline to tRNA(Pro) in a two-step reaction: proline is first activated by ATP to form Pro-AMP and then transferred to the acceptor end of tRNA(Pro). As ProRS can inadvertently accommodate and process non-cognate amino acids such as alanine and cysteine, to avoid such errors it has two additional distinct editing activities against alanine. One activity is designated as 'pretransfer' editing and involves the tRNA(Pro)-independent hydrolysis of activated Ala-AMP. The other activity is designated 'posttransfer' editing and involves deacylation of mischarged Ala-tRNA(Pro). The misacylated Cys-tRNA(Pro) is not edited by ProRS.</text>
</comment>
<evidence type="ECO:0000256" key="7">
    <source>
        <dbReference type="ARBA" id="ARBA00022917"/>
    </source>
</evidence>
<dbReference type="SUPFAM" id="SSF55826">
    <property type="entry name" value="YbaK/ProRS associated domain"/>
    <property type="match status" value="1"/>
</dbReference>
<dbReference type="InterPro" id="IPR036754">
    <property type="entry name" value="YbaK/aa-tRNA-synt-asso_dom_sf"/>
</dbReference>
<dbReference type="RefSeq" id="WP_189938538.1">
    <property type="nucleotide sequence ID" value="NZ_BNCD01000032.1"/>
</dbReference>
<comment type="subunit">
    <text evidence="2 12">Homodimer.</text>
</comment>
<evidence type="ECO:0000256" key="8">
    <source>
        <dbReference type="ARBA" id="ARBA00023146"/>
    </source>
</evidence>
<dbReference type="SUPFAM" id="SSF55681">
    <property type="entry name" value="Class II aaRS and biotin synthetases"/>
    <property type="match status" value="1"/>
</dbReference>
<gene>
    <name evidence="12 14" type="primary">proS</name>
    <name evidence="14" type="ORF">GCM10018793_66320</name>
</gene>
<evidence type="ECO:0000313" key="15">
    <source>
        <dbReference type="Proteomes" id="UP000603708"/>
    </source>
</evidence>
<dbReference type="EC" id="6.1.1.15" evidence="12"/>
<dbReference type="SUPFAM" id="SSF52954">
    <property type="entry name" value="Class II aaRS ABD-related"/>
    <property type="match status" value="1"/>
</dbReference>
<evidence type="ECO:0000256" key="2">
    <source>
        <dbReference type="ARBA" id="ARBA00011738"/>
    </source>
</evidence>
<dbReference type="GO" id="GO:0006433">
    <property type="term" value="P:prolyl-tRNA aminoacylation"/>
    <property type="evidence" value="ECO:0007669"/>
    <property type="project" value="UniProtKB-UniRule"/>
</dbReference>
<dbReference type="NCBIfam" id="NF006625">
    <property type="entry name" value="PRK09194.1"/>
    <property type="match status" value="1"/>
</dbReference>
<dbReference type="InterPro" id="IPR007214">
    <property type="entry name" value="YbaK/aa-tRNA-synth-assoc-dom"/>
</dbReference>
<dbReference type="Gene3D" id="3.30.930.10">
    <property type="entry name" value="Bira Bifunctional Protein, Domain 2"/>
    <property type="match status" value="2"/>
</dbReference>
<accession>A0A919L8N3</accession>
<comment type="catalytic activity">
    <reaction evidence="9 12">
        <text>tRNA(Pro) + L-proline + ATP = L-prolyl-tRNA(Pro) + AMP + diphosphate</text>
        <dbReference type="Rhea" id="RHEA:14305"/>
        <dbReference type="Rhea" id="RHEA-COMP:9700"/>
        <dbReference type="Rhea" id="RHEA-COMP:9702"/>
        <dbReference type="ChEBI" id="CHEBI:30616"/>
        <dbReference type="ChEBI" id="CHEBI:33019"/>
        <dbReference type="ChEBI" id="CHEBI:60039"/>
        <dbReference type="ChEBI" id="CHEBI:78442"/>
        <dbReference type="ChEBI" id="CHEBI:78532"/>
        <dbReference type="ChEBI" id="CHEBI:456215"/>
        <dbReference type="EC" id="6.1.1.15"/>
    </reaction>
</comment>
<keyword evidence="6 12" id="KW-0067">ATP-binding</keyword>
<evidence type="ECO:0000256" key="11">
    <source>
        <dbReference type="ARBA" id="ARBA00060755"/>
    </source>
</evidence>
<name>A0A919L8N3_9ACTN</name>